<proteinExistence type="inferred from homology"/>
<feature type="transmembrane region" description="Helical" evidence="7">
    <location>
        <begin position="42"/>
        <end position="60"/>
    </location>
</feature>
<dbReference type="GO" id="GO:0009977">
    <property type="term" value="F:proton motive force dependent protein transmembrane transporter activity"/>
    <property type="evidence" value="ECO:0007669"/>
    <property type="project" value="TreeGrafter"/>
</dbReference>
<dbReference type="InterPro" id="IPR002033">
    <property type="entry name" value="TatC"/>
</dbReference>
<reference evidence="9 10" key="1">
    <citation type="submission" date="2020-08" db="EMBL/GenBank/DDBJ databases">
        <title>Sequencing the genomes of 1000 actinobacteria strains.</title>
        <authorList>
            <person name="Klenk H.-P."/>
        </authorList>
    </citation>
    <scope>NUCLEOTIDE SEQUENCE [LARGE SCALE GENOMIC DNA]</scope>
    <source>
        <strain evidence="9 10">DSM 28238</strain>
    </source>
</reference>
<dbReference type="PANTHER" id="PTHR30371:SF0">
    <property type="entry name" value="SEC-INDEPENDENT PROTEIN TRANSLOCASE PROTEIN TATC, CHLOROPLASTIC-RELATED"/>
    <property type="match status" value="1"/>
</dbReference>
<dbReference type="HAMAP" id="MF_00902">
    <property type="entry name" value="TatC"/>
    <property type="match status" value="1"/>
</dbReference>
<evidence type="ECO:0000256" key="7">
    <source>
        <dbReference type="HAMAP-Rule" id="MF_00902"/>
    </source>
</evidence>
<keyword evidence="7" id="KW-1003">Cell membrane</keyword>
<evidence type="ECO:0000256" key="1">
    <source>
        <dbReference type="ARBA" id="ARBA00004141"/>
    </source>
</evidence>
<evidence type="ECO:0000256" key="8">
    <source>
        <dbReference type="SAM" id="MobiDB-lite"/>
    </source>
</evidence>
<keyword evidence="7" id="KW-0813">Transport</keyword>
<feature type="region of interest" description="Disordered" evidence="8">
    <location>
        <begin position="1"/>
        <end position="26"/>
    </location>
</feature>
<dbReference type="RefSeq" id="WP_183357381.1">
    <property type="nucleotide sequence ID" value="NZ_BAABKR010000001.1"/>
</dbReference>
<comment type="caution">
    <text evidence="9">The sequence shown here is derived from an EMBL/GenBank/DDBJ whole genome shotgun (WGS) entry which is preliminary data.</text>
</comment>
<evidence type="ECO:0000256" key="2">
    <source>
        <dbReference type="ARBA" id="ARBA00022692"/>
    </source>
</evidence>
<dbReference type="PANTHER" id="PTHR30371">
    <property type="entry name" value="SEC-INDEPENDENT PROTEIN TRANSLOCASE PROTEIN TATC"/>
    <property type="match status" value="1"/>
</dbReference>
<keyword evidence="6 7" id="KW-0472">Membrane</keyword>
<evidence type="ECO:0000313" key="9">
    <source>
        <dbReference type="EMBL" id="MBB3667007.1"/>
    </source>
</evidence>
<evidence type="ECO:0000313" key="10">
    <source>
        <dbReference type="Proteomes" id="UP000547528"/>
    </source>
</evidence>
<name>A0A7W5XK16_9MICC</name>
<keyword evidence="5 7" id="KW-0811">Translocation</keyword>
<feature type="transmembrane region" description="Helical" evidence="7">
    <location>
        <begin position="132"/>
        <end position="155"/>
    </location>
</feature>
<comment type="subcellular location">
    <subcellularLocation>
        <location evidence="7">Cell membrane</location>
        <topology evidence="7">Multi-pass membrane protein</topology>
    </subcellularLocation>
    <subcellularLocation>
        <location evidence="1">Membrane</location>
        <topology evidence="1">Multi-pass membrane protein</topology>
    </subcellularLocation>
</comment>
<keyword evidence="10" id="KW-1185">Reference proteome</keyword>
<protein>
    <recommendedName>
        <fullName evidence="7">Sec-independent protein translocase protein TatC</fullName>
    </recommendedName>
</protein>
<dbReference type="Pfam" id="PF00902">
    <property type="entry name" value="TatC"/>
    <property type="match status" value="1"/>
</dbReference>
<feature type="transmembrane region" description="Helical" evidence="7">
    <location>
        <begin position="215"/>
        <end position="233"/>
    </location>
</feature>
<keyword evidence="2 7" id="KW-0812">Transmembrane</keyword>
<dbReference type="GO" id="GO:0065002">
    <property type="term" value="P:intracellular protein transmembrane transport"/>
    <property type="evidence" value="ECO:0007669"/>
    <property type="project" value="TreeGrafter"/>
</dbReference>
<evidence type="ECO:0000256" key="6">
    <source>
        <dbReference type="ARBA" id="ARBA00023136"/>
    </source>
</evidence>
<keyword evidence="4 7" id="KW-1133">Transmembrane helix</keyword>
<feature type="transmembrane region" description="Helical" evidence="7">
    <location>
        <begin position="96"/>
        <end position="120"/>
    </location>
</feature>
<feature type="transmembrane region" description="Helical" evidence="7">
    <location>
        <begin position="239"/>
        <end position="261"/>
    </location>
</feature>
<dbReference type="PRINTS" id="PR01840">
    <property type="entry name" value="TATCFAMILY"/>
</dbReference>
<dbReference type="GO" id="GO:0033281">
    <property type="term" value="C:TAT protein transport complex"/>
    <property type="evidence" value="ECO:0007669"/>
    <property type="project" value="UniProtKB-UniRule"/>
</dbReference>
<evidence type="ECO:0000256" key="3">
    <source>
        <dbReference type="ARBA" id="ARBA00022927"/>
    </source>
</evidence>
<dbReference type="AlphaFoldDB" id="A0A7W5XK16"/>
<dbReference type="EMBL" id="JACIBT010000001">
    <property type="protein sequence ID" value="MBB3667007.1"/>
    <property type="molecule type" value="Genomic_DNA"/>
</dbReference>
<dbReference type="GO" id="GO:0043953">
    <property type="term" value="P:protein transport by the Tat complex"/>
    <property type="evidence" value="ECO:0007669"/>
    <property type="project" value="UniProtKB-UniRule"/>
</dbReference>
<organism evidence="9 10">
    <name type="scientific">Garicola koreensis</name>
    <dbReference type="NCBI Taxonomy" id="1262554"/>
    <lineage>
        <taxon>Bacteria</taxon>
        <taxon>Bacillati</taxon>
        <taxon>Actinomycetota</taxon>
        <taxon>Actinomycetes</taxon>
        <taxon>Micrococcales</taxon>
        <taxon>Micrococcaceae</taxon>
        <taxon>Garicola</taxon>
    </lineage>
</organism>
<comment type="similarity">
    <text evidence="7">Belongs to the TatC family.</text>
</comment>
<comment type="function">
    <text evidence="7">Part of the twin-arginine translocation (Tat) system that transports large folded proteins containing a characteristic twin-arginine motif in their signal peptide across membranes. Together with TatB, TatC is part of a receptor directly interacting with Tat signal peptides.</text>
</comment>
<dbReference type="NCBIfam" id="TIGR00945">
    <property type="entry name" value="tatC"/>
    <property type="match status" value="1"/>
</dbReference>
<accession>A0A7W5XK16</accession>
<keyword evidence="3 7" id="KW-0653">Protein transport</keyword>
<sequence>MTLAERGQPAEGATKKRRKGRRRDPEAHMSLREHLKELRKRLTIAAVGIVAGSVAGFFLYDWIFELLSDPVQGYTDAEGNRLTQIAFNAVGQPLDLLIRISLFVGVIISSPVWLYQLWAFIMPGLRKVEKRYAIAFIGASVPLFVAGILMAYIVLPRAIEFFFSLNPEGTANIIAPDIYFTFVLHLFLACGVAMVVPVVLVGINMMGIVSGKQILHSWRWVVLLIAVISAMAAPGGEAITMFFLMGPITALFAVAIGLCLLHDRRRAKGEAVSA</sequence>
<dbReference type="Proteomes" id="UP000547528">
    <property type="component" value="Unassembled WGS sequence"/>
</dbReference>
<gene>
    <name evidence="7" type="primary">tatC</name>
    <name evidence="9" type="ORF">FHX47_000600</name>
</gene>
<evidence type="ECO:0000256" key="5">
    <source>
        <dbReference type="ARBA" id="ARBA00023010"/>
    </source>
</evidence>
<feature type="transmembrane region" description="Helical" evidence="7">
    <location>
        <begin position="178"/>
        <end position="203"/>
    </location>
</feature>
<evidence type="ECO:0000256" key="4">
    <source>
        <dbReference type="ARBA" id="ARBA00022989"/>
    </source>
</evidence>
<comment type="subunit">
    <text evidence="7">The Tat system comprises two distinct complexes: a TatABC complex, containing multiple copies of TatA, TatB and TatC subunits, and a separate TatA complex, containing only TatA subunits. Substrates initially bind to the TatABC complex, which probably triggers association of the separate TatA complex to form the active translocon.</text>
</comment>